<dbReference type="PROSITE" id="PS51900">
    <property type="entry name" value="CB"/>
    <property type="match status" value="1"/>
</dbReference>
<keyword evidence="1 3" id="KW-0238">DNA-binding</keyword>
<evidence type="ECO:0000256" key="2">
    <source>
        <dbReference type="ARBA" id="ARBA00023172"/>
    </source>
</evidence>
<proteinExistence type="predicted"/>
<comment type="caution">
    <text evidence="6">The sequence shown here is derived from an EMBL/GenBank/DDBJ whole genome shotgun (WGS) entry which is preliminary data.</text>
</comment>
<keyword evidence="7" id="KW-1185">Reference proteome</keyword>
<dbReference type="AlphaFoldDB" id="A0A5R9BAW6"/>
<dbReference type="Pfam" id="PF00589">
    <property type="entry name" value="Phage_integrase"/>
    <property type="match status" value="1"/>
</dbReference>
<dbReference type="RefSeq" id="WP_138252985.1">
    <property type="nucleotide sequence ID" value="NZ_VAVZ01000018.1"/>
</dbReference>
<dbReference type="Gene3D" id="1.10.443.10">
    <property type="entry name" value="Intergrase catalytic core"/>
    <property type="match status" value="1"/>
</dbReference>
<dbReference type="CDD" id="cd01189">
    <property type="entry name" value="INT_ICEBs1_C_like"/>
    <property type="match status" value="1"/>
</dbReference>
<dbReference type="InterPro" id="IPR011010">
    <property type="entry name" value="DNA_brk_join_enz"/>
</dbReference>
<dbReference type="GO" id="GO:0006310">
    <property type="term" value="P:DNA recombination"/>
    <property type="evidence" value="ECO:0007669"/>
    <property type="project" value="UniProtKB-KW"/>
</dbReference>
<dbReference type="Proteomes" id="UP000310458">
    <property type="component" value="Unassembled WGS sequence"/>
</dbReference>
<dbReference type="PANTHER" id="PTHR30349">
    <property type="entry name" value="PHAGE INTEGRASE-RELATED"/>
    <property type="match status" value="1"/>
</dbReference>
<feature type="domain" description="Core-binding (CB)" evidence="5">
    <location>
        <begin position="70"/>
        <end position="153"/>
    </location>
</feature>
<evidence type="ECO:0000259" key="4">
    <source>
        <dbReference type="PROSITE" id="PS51898"/>
    </source>
</evidence>
<dbReference type="GO" id="GO:0003677">
    <property type="term" value="F:DNA binding"/>
    <property type="evidence" value="ECO:0007669"/>
    <property type="project" value="UniProtKB-UniRule"/>
</dbReference>
<organism evidence="6 7">
    <name type="scientific">Nesterenkonia salmonea</name>
    <dbReference type="NCBI Taxonomy" id="1804987"/>
    <lineage>
        <taxon>Bacteria</taxon>
        <taxon>Bacillati</taxon>
        <taxon>Actinomycetota</taxon>
        <taxon>Actinomycetes</taxon>
        <taxon>Micrococcales</taxon>
        <taxon>Micrococcaceae</taxon>
        <taxon>Nesterenkonia</taxon>
    </lineage>
</organism>
<evidence type="ECO:0000313" key="7">
    <source>
        <dbReference type="Proteomes" id="UP000310458"/>
    </source>
</evidence>
<keyword evidence="2" id="KW-0233">DNA recombination</keyword>
<reference evidence="6 7" key="1">
    <citation type="submission" date="2019-05" db="EMBL/GenBank/DDBJ databases">
        <title>Nesterenkonia sp. GY074 isolated from the Southern Atlantic Ocean.</title>
        <authorList>
            <person name="Zhang G."/>
        </authorList>
    </citation>
    <scope>NUCLEOTIDE SEQUENCE [LARGE SCALE GENOMIC DNA]</scope>
    <source>
        <strain evidence="6 7">GY074</strain>
    </source>
</reference>
<sequence>MGRRANGEGSKPYQVSKGRWRADVTVGTDPISGKRIRKPVYGRSQALCAAARRDLIRQVEDGTVTIGSAPTLQEWLDHWLYTIKQGSLKDSTLEGYEAKIAWLNDTRLARTKLDKLKPEHIETFYARKRAEGKAVASVLQLHRILNGAFKAAVKRGKLGSNPLLKVDAPSGRSDEAFEPPTFTPEDARKIIAHAETLPSAEATRWMMALTYGPRQGEILGLGWDTVDLGNGQIDLRRTLYPKKWRHGCDDITHCPAKRPHLCPSRYGGGLFFGTPKSLAGRRSLPAPKQVLKHLKKLHAEHLALNKAEGKRRKPYTDPNGITVDLVFCQLNGRPHRPESDWKRWKALLEECGVDHVRLHDARHVSATMMLMLGIDARVVMDLMGWSQRTMVDRYQHVLDDMKRDVAAQVGDALWAGPKPPEDPDPQPVKDIEEEAAGDAIVVDFDEWKQRRVG</sequence>
<gene>
    <name evidence="6" type="ORF">FEF26_07845</name>
</gene>
<dbReference type="GO" id="GO:0015074">
    <property type="term" value="P:DNA integration"/>
    <property type="evidence" value="ECO:0007669"/>
    <property type="project" value="InterPro"/>
</dbReference>
<dbReference type="PROSITE" id="PS51898">
    <property type="entry name" value="TYR_RECOMBINASE"/>
    <property type="match status" value="1"/>
</dbReference>
<protein>
    <submittedName>
        <fullName evidence="6">Site-specific integrase</fullName>
    </submittedName>
</protein>
<name>A0A5R9BAW6_9MICC</name>
<dbReference type="InterPro" id="IPR010998">
    <property type="entry name" value="Integrase_recombinase_N"/>
</dbReference>
<evidence type="ECO:0000313" key="6">
    <source>
        <dbReference type="EMBL" id="TLP97358.1"/>
    </source>
</evidence>
<dbReference type="InterPro" id="IPR002104">
    <property type="entry name" value="Integrase_catalytic"/>
</dbReference>
<accession>A0A5R9BAW6</accession>
<dbReference type="OrthoDB" id="4326943at2"/>
<dbReference type="InterPro" id="IPR044068">
    <property type="entry name" value="CB"/>
</dbReference>
<dbReference type="InterPro" id="IPR050090">
    <property type="entry name" value="Tyrosine_recombinase_XerCD"/>
</dbReference>
<dbReference type="EMBL" id="VAVZ01000018">
    <property type="protein sequence ID" value="TLP97358.1"/>
    <property type="molecule type" value="Genomic_DNA"/>
</dbReference>
<dbReference type="PANTHER" id="PTHR30349:SF91">
    <property type="entry name" value="INTA PROTEIN"/>
    <property type="match status" value="1"/>
</dbReference>
<evidence type="ECO:0000256" key="3">
    <source>
        <dbReference type="PROSITE-ProRule" id="PRU01248"/>
    </source>
</evidence>
<evidence type="ECO:0000256" key="1">
    <source>
        <dbReference type="ARBA" id="ARBA00023125"/>
    </source>
</evidence>
<feature type="domain" description="Tyr recombinase" evidence="4">
    <location>
        <begin position="177"/>
        <end position="407"/>
    </location>
</feature>
<dbReference type="InterPro" id="IPR013762">
    <property type="entry name" value="Integrase-like_cat_sf"/>
</dbReference>
<dbReference type="SUPFAM" id="SSF56349">
    <property type="entry name" value="DNA breaking-rejoining enzymes"/>
    <property type="match status" value="1"/>
</dbReference>
<evidence type="ECO:0000259" key="5">
    <source>
        <dbReference type="PROSITE" id="PS51900"/>
    </source>
</evidence>
<dbReference type="Gene3D" id="1.10.150.130">
    <property type="match status" value="1"/>
</dbReference>